<dbReference type="Proteomes" id="UP000550707">
    <property type="component" value="Unassembled WGS sequence"/>
</dbReference>
<gene>
    <name evidence="1" type="ORF">HJG59_009891</name>
</gene>
<evidence type="ECO:0000313" key="2">
    <source>
        <dbReference type="Proteomes" id="UP000550707"/>
    </source>
</evidence>
<dbReference type="AlphaFoldDB" id="A0A7J8C8R9"/>
<name>A0A7J8C8R9_MOLMO</name>
<sequence length="122" mass="13315">MTTLPPCAHTALLTLWTRQEEHLGASLPTPSSVPYQGFLPAGLTSCWTLGLALPRMGPGWPFSLPGRRVPARVVTHLAPRQYWALWTWVGRGVSGTFWGEGLRAGRLQATSLPPSQPHVLQP</sequence>
<evidence type="ECO:0000313" key="1">
    <source>
        <dbReference type="EMBL" id="KAF6407216.1"/>
    </source>
</evidence>
<proteinExistence type="predicted"/>
<keyword evidence="2" id="KW-1185">Reference proteome</keyword>
<protein>
    <submittedName>
        <fullName evidence="1">Uncharacterized protein</fullName>
    </submittedName>
</protein>
<accession>A0A7J8C8R9</accession>
<dbReference type="EMBL" id="JACASF010000021">
    <property type="protein sequence ID" value="KAF6407216.1"/>
    <property type="molecule type" value="Genomic_DNA"/>
</dbReference>
<comment type="caution">
    <text evidence="1">The sequence shown here is derived from an EMBL/GenBank/DDBJ whole genome shotgun (WGS) entry which is preliminary data.</text>
</comment>
<organism evidence="1 2">
    <name type="scientific">Molossus molossus</name>
    <name type="common">Pallas' mastiff bat</name>
    <name type="synonym">Vespertilio molossus</name>
    <dbReference type="NCBI Taxonomy" id="27622"/>
    <lineage>
        <taxon>Eukaryota</taxon>
        <taxon>Metazoa</taxon>
        <taxon>Chordata</taxon>
        <taxon>Craniata</taxon>
        <taxon>Vertebrata</taxon>
        <taxon>Euteleostomi</taxon>
        <taxon>Mammalia</taxon>
        <taxon>Eutheria</taxon>
        <taxon>Laurasiatheria</taxon>
        <taxon>Chiroptera</taxon>
        <taxon>Yangochiroptera</taxon>
        <taxon>Molossidae</taxon>
        <taxon>Molossus</taxon>
    </lineage>
</organism>
<dbReference type="InParanoid" id="A0A7J8C8R9"/>
<reference evidence="1 2" key="1">
    <citation type="journal article" date="2020" name="Nature">
        <title>Six reference-quality genomes reveal evolution of bat adaptations.</title>
        <authorList>
            <person name="Jebb D."/>
            <person name="Huang Z."/>
            <person name="Pippel M."/>
            <person name="Hughes G.M."/>
            <person name="Lavrichenko K."/>
            <person name="Devanna P."/>
            <person name="Winkler S."/>
            <person name="Jermiin L.S."/>
            <person name="Skirmuntt E.C."/>
            <person name="Katzourakis A."/>
            <person name="Burkitt-Gray L."/>
            <person name="Ray D.A."/>
            <person name="Sullivan K.A.M."/>
            <person name="Roscito J.G."/>
            <person name="Kirilenko B.M."/>
            <person name="Davalos L.M."/>
            <person name="Corthals A.P."/>
            <person name="Power M.L."/>
            <person name="Jones G."/>
            <person name="Ransome R.D."/>
            <person name="Dechmann D.K.N."/>
            <person name="Locatelli A.G."/>
            <person name="Puechmaille S.J."/>
            <person name="Fedrigo O."/>
            <person name="Jarvis E.D."/>
            <person name="Hiller M."/>
            <person name="Vernes S.C."/>
            <person name="Myers E.W."/>
            <person name="Teeling E.C."/>
        </authorList>
    </citation>
    <scope>NUCLEOTIDE SEQUENCE [LARGE SCALE GENOMIC DNA]</scope>
    <source>
        <strain evidence="1">MMolMol1</strain>
        <tissue evidence="1">Muscle</tissue>
    </source>
</reference>